<accession>A0A0Q0T806</accession>
<name>A0A0Q0T806_VIBMT</name>
<proteinExistence type="predicted"/>
<organism evidence="1 2">
    <name type="scientific">Vibrio metoecus</name>
    <dbReference type="NCBI Taxonomy" id="1481663"/>
    <lineage>
        <taxon>Bacteria</taxon>
        <taxon>Pseudomonadati</taxon>
        <taxon>Pseudomonadota</taxon>
        <taxon>Gammaproteobacteria</taxon>
        <taxon>Vibrionales</taxon>
        <taxon>Vibrionaceae</taxon>
        <taxon>Vibrio</taxon>
    </lineage>
</organism>
<dbReference type="AlphaFoldDB" id="A0A0Q0T806"/>
<dbReference type="EMBL" id="LCUF01000017">
    <property type="protein sequence ID" value="KQA23089.1"/>
    <property type="molecule type" value="Genomic_DNA"/>
</dbReference>
<dbReference type="Proteomes" id="UP000053724">
    <property type="component" value="Unassembled WGS sequence"/>
</dbReference>
<comment type="caution">
    <text evidence="1">The sequence shown here is derived from an EMBL/GenBank/DDBJ whole genome shotgun (WGS) entry which is preliminary data.</text>
</comment>
<reference evidence="1 2" key="1">
    <citation type="journal article" date="2015" name="Genome Biol. Evol.">
        <title>The Dynamics of Genetic Interactions between Vibrio metoecus and Vibrio cholerae, Two Close Relatives Co-Occurring in the Environment.</title>
        <authorList>
            <person name="Orata F.D."/>
            <person name="Kirchberger P.C."/>
            <person name="Meheust R."/>
            <person name="Barlow E.J."/>
            <person name="Tarr C.L."/>
            <person name="Boucher Y."/>
        </authorList>
    </citation>
    <scope>NUCLEOTIDE SEQUENCE [LARGE SCALE GENOMIC DNA]</scope>
    <source>
        <strain evidence="1 2">08-2459</strain>
    </source>
</reference>
<evidence type="ECO:0000313" key="2">
    <source>
        <dbReference type="Proteomes" id="UP000053724"/>
    </source>
</evidence>
<protein>
    <submittedName>
        <fullName evidence="1">Uncharacterized protein</fullName>
    </submittedName>
</protein>
<sequence length="166" mass="19096">MIVFTKTFFEKNERVIVTNCHTAVEWSKKAYCTIHDGCTTGVEAYLSGCKVIHYREQFNHEAVINVIPNSVGYNATSYSELKKIVLGENENDILKNKELCHMMISNFDKTLNSFQRVVDETVITLSEKKAGYVSKKLFVHDFLHKIISLVKYYARYAIPSKAKPYI</sequence>
<evidence type="ECO:0000313" key="1">
    <source>
        <dbReference type="EMBL" id="KQA23089.1"/>
    </source>
</evidence>
<dbReference type="PATRIC" id="fig|1481663.8.peg.1728"/>
<gene>
    <name evidence="1" type="ORF">AAY55_13045</name>
</gene>